<sequence length="226" mass="24049">MSALLRNSGVLLLVLGLAACQPPEPPVLAPAAKATAQPARQPAANDDLDPMARTPIVDPPSAEESNGDNAPAVASVALDHAGEVLVGQHMGDLKSLGPWKAQGAKEFFEGDCEYYDGRGLPPGVSMMTDDDRVVRFDLKPGDDPELPVEQPGPFGLRIGMTRAQAMAQFPKPPVSSPHAYDGDQGEYLTWQDPGSDLGIRLELFEGKVTRMYWGTSDAIELIEGCA</sequence>
<evidence type="ECO:0008006" key="4">
    <source>
        <dbReference type="Google" id="ProtNLM"/>
    </source>
</evidence>
<name>A0A246HXU5_STEMA</name>
<dbReference type="AlphaFoldDB" id="A0A246HXU5"/>
<dbReference type="RefSeq" id="WP_072168496.1">
    <property type="nucleotide sequence ID" value="NZ_CWHS01000015.1"/>
</dbReference>
<dbReference type="EMBL" id="NIVX01000111">
    <property type="protein sequence ID" value="OWQ69793.1"/>
    <property type="molecule type" value="Genomic_DNA"/>
</dbReference>
<proteinExistence type="predicted"/>
<evidence type="ECO:0000313" key="2">
    <source>
        <dbReference type="EMBL" id="OWQ69793.1"/>
    </source>
</evidence>
<feature type="region of interest" description="Disordered" evidence="1">
    <location>
        <begin position="26"/>
        <end position="69"/>
    </location>
</feature>
<reference evidence="2 3" key="1">
    <citation type="submission" date="2017-06" db="EMBL/GenBank/DDBJ databases">
        <authorList>
            <person name="Kim H.J."/>
            <person name="Triplett B.A."/>
        </authorList>
    </citation>
    <scope>NUCLEOTIDE SEQUENCE [LARGE SCALE GENOMIC DNA]</scope>
    <source>
        <strain evidence="2 3">594</strain>
    </source>
</reference>
<feature type="compositionally biased region" description="Low complexity" evidence="1">
    <location>
        <begin position="29"/>
        <end position="44"/>
    </location>
</feature>
<dbReference type="PROSITE" id="PS51257">
    <property type="entry name" value="PROKAR_LIPOPROTEIN"/>
    <property type="match status" value="1"/>
</dbReference>
<comment type="caution">
    <text evidence="2">The sequence shown here is derived from an EMBL/GenBank/DDBJ whole genome shotgun (WGS) entry which is preliminary data.</text>
</comment>
<protein>
    <recommendedName>
        <fullName evidence="4">Lipoprotein</fullName>
    </recommendedName>
</protein>
<evidence type="ECO:0000256" key="1">
    <source>
        <dbReference type="SAM" id="MobiDB-lite"/>
    </source>
</evidence>
<gene>
    <name evidence="2" type="ORF">CEE63_19535</name>
</gene>
<accession>A0A246HXU5</accession>
<dbReference type="Proteomes" id="UP000197090">
    <property type="component" value="Unassembled WGS sequence"/>
</dbReference>
<organism evidence="2 3">
    <name type="scientific">Stenotrophomonas maltophilia</name>
    <name type="common">Pseudomonas maltophilia</name>
    <name type="synonym">Xanthomonas maltophilia</name>
    <dbReference type="NCBI Taxonomy" id="40324"/>
    <lineage>
        <taxon>Bacteria</taxon>
        <taxon>Pseudomonadati</taxon>
        <taxon>Pseudomonadota</taxon>
        <taxon>Gammaproteobacteria</taxon>
        <taxon>Lysobacterales</taxon>
        <taxon>Lysobacteraceae</taxon>
        <taxon>Stenotrophomonas</taxon>
        <taxon>Stenotrophomonas maltophilia group</taxon>
    </lineage>
</organism>
<evidence type="ECO:0000313" key="3">
    <source>
        <dbReference type="Proteomes" id="UP000197090"/>
    </source>
</evidence>